<dbReference type="SUPFAM" id="SSF48619">
    <property type="entry name" value="Phospholipase A2, PLA2"/>
    <property type="match status" value="1"/>
</dbReference>
<dbReference type="WBParaSite" id="Gr19_v10_g6549.t1">
    <property type="protein sequence ID" value="Gr19_v10_g6549.t1"/>
    <property type="gene ID" value="Gr19_v10_g6549"/>
</dbReference>
<name>A0A914I3J6_GLORO</name>
<protein>
    <submittedName>
        <fullName evidence="2">Uncharacterized protein</fullName>
    </submittedName>
</protein>
<dbReference type="GO" id="GO:0004623">
    <property type="term" value="F:phospholipase A2 activity"/>
    <property type="evidence" value="ECO:0007669"/>
    <property type="project" value="InterPro"/>
</dbReference>
<evidence type="ECO:0000313" key="1">
    <source>
        <dbReference type="Proteomes" id="UP000887572"/>
    </source>
</evidence>
<dbReference type="InterPro" id="IPR053322">
    <property type="entry name" value="PLA2-like"/>
</dbReference>
<dbReference type="Proteomes" id="UP000887572">
    <property type="component" value="Unplaced"/>
</dbReference>
<keyword evidence="1" id="KW-1185">Reference proteome</keyword>
<dbReference type="AlphaFoldDB" id="A0A914I3J6"/>
<dbReference type="InterPro" id="IPR036444">
    <property type="entry name" value="PLipase_A2_dom_sf"/>
</dbReference>
<dbReference type="GO" id="GO:0006644">
    <property type="term" value="P:phospholipid metabolic process"/>
    <property type="evidence" value="ECO:0007669"/>
    <property type="project" value="InterPro"/>
</dbReference>
<organism evidence="1 2">
    <name type="scientific">Globodera rostochiensis</name>
    <name type="common">Golden nematode worm</name>
    <name type="synonym">Heterodera rostochiensis</name>
    <dbReference type="NCBI Taxonomy" id="31243"/>
    <lineage>
        <taxon>Eukaryota</taxon>
        <taxon>Metazoa</taxon>
        <taxon>Ecdysozoa</taxon>
        <taxon>Nematoda</taxon>
        <taxon>Chromadorea</taxon>
        <taxon>Rhabditida</taxon>
        <taxon>Tylenchina</taxon>
        <taxon>Tylenchomorpha</taxon>
        <taxon>Tylenchoidea</taxon>
        <taxon>Heteroderidae</taxon>
        <taxon>Heteroderinae</taxon>
        <taxon>Globodera</taxon>
    </lineage>
</organism>
<dbReference type="GO" id="GO:0050482">
    <property type="term" value="P:arachidonate secretion"/>
    <property type="evidence" value="ECO:0007669"/>
    <property type="project" value="InterPro"/>
</dbReference>
<proteinExistence type="predicted"/>
<dbReference type="PANTHER" id="PTHR34228">
    <property type="entry name" value="PROTEIN CBG09474-RELATED"/>
    <property type="match status" value="1"/>
</dbReference>
<accession>A0A914I3J6</accession>
<reference evidence="2" key="1">
    <citation type="submission" date="2022-11" db="UniProtKB">
        <authorList>
            <consortium name="WormBaseParasite"/>
        </authorList>
    </citation>
    <scope>IDENTIFICATION</scope>
</reference>
<sequence>MQAADYLFVKENVVKKTLESNIGKVGVFVTAVAHVPKNPIDGFHHVADLIEHPIRADFACGPDNNQAFKVMAKATIALTKDYAMHKCCVKHDNCYSELGKTQAMCDDPFCVCMKGATGSSECAATGDSFCSLVKTWGDSAFDAAQKIKSEVEKEATTAATADQKKPGDTDTCFPSHTRTLELRLMPQCQDYRTEIDNCCYNEPRCGPNQSSYYCIADFSLCLCEAKSGLVSNENDPMPKLVVNSSAEPKPLALLASSGTCHFFNAFIQAAVVLVPVGVMLMRTDDVGIQFINI</sequence>
<evidence type="ECO:0000313" key="2">
    <source>
        <dbReference type="WBParaSite" id="Gr19_v10_g6549.t1"/>
    </source>
</evidence>